<dbReference type="InterPro" id="IPR008929">
    <property type="entry name" value="Chondroitin_lyas"/>
</dbReference>
<evidence type="ECO:0008006" key="4">
    <source>
        <dbReference type="Google" id="ProtNLM"/>
    </source>
</evidence>
<keyword evidence="1" id="KW-0732">Signal</keyword>
<feature type="signal peptide" evidence="1">
    <location>
        <begin position="1"/>
        <end position="18"/>
    </location>
</feature>
<dbReference type="Gene3D" id="1.50.10.100">
    <property type="entry name" value="Chondroitin AC/alginate lyase"/>
    <property type="match status" value="1"/>
</dbReference>
<gene>
    <name evidence="2" type="ORF">ADIARSV_2920</name>
</gene>
<dbReference type="RefSeq" id="WP_016196151.1">
    <property type="nucleotide sequence ID" value="NZ_AQPN01000101.1"/>
</dbReference>
<reference evidence="2 3" key="1">
    <citation type="journal article" date="2013" name="Genome Announc.">
        <title>Draft Genome Sequence of Arcticibacter svalbardensis Strain MN12-7T, a Member of the Family Sphingobacteriaceae Isolated from an Arctic Soil Sample.</title>
        <authorList>
            <person name="Shivaji S."/>
            <person name="Ara S."/>
            <person name="Prasad S."/>
            <person name="Manasa B.P."/>
            <person name="Begum Z."/>
            <person name="Singh A."/>
            <person name="Kumar Pinnaka A."/>
        </authorList>
    </citation>
    <scope>NUCLEOTIDE SEQUENCE [LARGE SCALE GENOMIC DNA]</scope>
    <source>
        <strain evidence="2 3">MN12-7</strain>
    </source>
</reference>
<dbReference type="SUPFAM" id="SSF48230">
    <property type="entry name" value="Chondroitin AC/alginate lyase"/>
    <property type="match status" value="1"/>
</dbReference>
<dbReference type="OrthoDB" id="9772435at2"/>
<organism evidence="2 3">
    <name type="scientific">Arcticibacter svalbardensis MN12-7</name>
    <dbReference type="NCBI Taxonomy" id="1150600"/>
    <lineage>
        <taxon>Bacteria</taxon>
        <taxon>Pseudomonadati</taxon>
        <taxon>Bacteroidota</taxon>
        <taxon>Sphingobacteriia</taxon>
        <taxon>Sphingobacteriales</taxon>
        <taxon>Sphingobacteriaceae</taxon>
        <taxon>Arcticibacter</taxon>
    </lineage>
</organism>
<protein>
    <recommendedName>
        <fullName evidence="4">Alginate lyase domain-containing protein</fullName>
    </recommendedName>
</protein>
<evidence type="ECO:0000256" key="1">
    <source>
        <dbReference type="SAM" id="SignalP"/>
    </source>
</evidence>
<accession>R9GQ08</accession>
<dbReference type="PANTHER" id="PTHR39210:SF1">
    <property type="entry name" value="HEPARIN-SULFATE LYASE"/>
    <property type="match status" value="1"/>
</dbReference>
<dbReference type="EMBL" id="AQPN01000101">
    <property type="protein sequence ID" value="EOR93927.1"/>
    <property type="molecule type" value="Genomic_DNA"/>
</dbReference>
<evidence type="ECO:0000313" key="2">
    <source>
        <dbReference type="EMBL" id="EOR93927.1"/>
    </source>
</evidence>
<proteinExistence type="predicted"/>
<dbReference type="STRING" id="1150600.ADIARSV_2920"/>
<sequence length="1162" mass="130734">MRRIIVVIAIFATMSLQAQLKTSVGKPDFSDWQGISKVSKNEAVFNSGETIQYRYPEGKTYNTGFRKFYGNASNWNIYKGLSFEVYLKSATSAKIDISLKVAEEDADDLNPISKATVQIQGKGWQSVYVPWEILDTNKGQVEGTLQGIKELNIVANVANSSKLKIRNVNITKGQCISLSAPIQGKSVVAGGKLSYEFEIGNTTDQKQMVQLSIPKMGWESMKTKLNPEFVELAPNEVKKCQLVVELAASMPQGSREKLLIKAIANGNGASATTLEFISAVAVPYPNIVFSADKWQEVKDKIVKYDWAKEGLAEYERRATKWKVPEIAAELSNANAYMGRNLFRSEEGDEVMNCAIAYQLTSKNEYAKKCALFIRRLINVENGYPTTLRANNINFVKEGGFFQNVARAYDMVYHSGLFTDQDRKLVENTFRLYIETAQMGNATGGIGNWDVAELTGALYCALVIQDWHLAENILYRPTGIYGQFAQGVMSDGWWYECAVGYNIWVASEFSEIAIALQPWGINFKDQQIPIGTTKHYSLMPNRIKPGLYGMDFMKWGTINKNAVGVKDMWDAVVPMLDYRGVLPAVNDAKEDQVAGEPFELAYYLYQDPEYAVIINRSKKRSLLYGVPNLPDVVSEKAKQSTFADNIGVVQLRTQTKGREQREQIQAALHYGSHGGYHGHFDRTNFLSMMRYGRSFYNPEMFWYGYSSYLYKFLVQTSINKNMVVVDQKMQEPKESFKTLYYTGDMMQATVVETNTRWSNPPYGGMRYGDEQGISFEQKTMLDNRSIFVPKNAPNYGECTDYTEPVLQRRLMVMMDDYVVLADYMKAEKEHIYDWLFQIKGFKEITANKKEFIRHDNQMNTDPLSSAQFITDCNWIKTVGNSRAKFEMCWGKGCDIEGGRLPFSEDGPLKIDIFNAWPLQNEIMIGTAPESFGVNKRLWYTVKADNQVLVSDSTGAWILGSKDILLNVKGKKELVLTTKTSKPENNTIFWGDAKLILSDGSEVYLSTLPVKYKNLAMPAAKGKDYYNGPIKIAGELMENSMPGMPEKQNERAEITIDLSGLNAVSFKAKLGGDFPLGDESARRKTIAVRSKGKDAHYLSVIEPYETKSVIKSVTAKSATVLVVELLDGRVQEITLSGFDGDGKSMQVSTKEFVNGSLVREENTH</sequence>
<dbReference type="PANTHER" id="PTHR39210">
    <property type="entry name" value="HEPARIN-SULFATE LYASE"/>
    <property type="match status" value="1"/>
</dbReference>
<comment type="caution">
    <text evidence="2">The sequence shown here is derived from an EMBL/GenBank/DDBJ whole genome shotgun (WGS) entry which is preliminary data.</text>
</comment>
<dbReference type="PATRIC" id="fig|1150600.3.peg.2890"/>
<dbReference type="eggNOG" id="ENOG50314R4">
    <property type="taxonomic scope" value="Bacteria"/>
</dbReference>
<dbReference type="Gene3D" id="2.70.98.70">
    <property type="match status" value="1"/>
</dbReference>
<keyword evidence="3" id="KW-1185">Reference proteome</keyword>
<dbReference type="Proteomes" id="UP000014174">
    <property type="component" value="Unassembled WGS sequence"/>
</dbReference>
<evidence type="ECO:0000313" key="3">
    <source>
        <dbReference type="Proteomes" id="UP000014174"/>
    </source>
</evidence>
<dbReference type="AlphaFoldDB" id="R9GQ08"/>
<name>R9GQ08_9SPHI</name>
<feature type="chain" id="PRO_5004472233" description="Alginate lyase domain-containing protein" evidence="1">
    <location>
        <begin position="19"/>
        <end position="1162"/>
    </location>
</feature>